<dbReference type="PANTHER" id="PTHR42885:SF1">
    <property type="entry name" value="THREONINE-PHOSPHATE DECARBOXYLASE"/>
    <property type="match status" value="1"/>
</dbReference>
<dbReference type="InterPro" id="IPR015424">
    <property type="entry name" value="PyrdxlP-dep_Trfase"/>
</dbReference>
<protein>
    <submittedName>
        <fullName evidence="4">Histidinol-phosphate aminotransferase</fullName>
    </submittedName>
</protein>
<dbReference type="NCBIfam" id="NF005915">
    <property type="entry name" value="PRK07908.1"/>
    <property type="match status" value="1"/>
</dbReference>
<accession>A0A542ZIL5</accession>
<dbReference type="InterPro" id="IPR004839">
    <property type="entry name" value="Aminotransferase_I/II_large"/>
</dbReference>
<evidence type="ECO:0000313" key="4">
    <source>
        <dbReference type="EMBL" id="TQL60184.1"/>
    </source>
</evidence>
<comment type="cofactor">
    <cofactor evidence="1">
        <name>pyridoxal 5'-phosphate</name>
        <dbReference type="ChEBI" id="CHEBI:597326"/>
    </cofactor>
</comment>
<dbReference type="CDD" id="cd00609">
    <property type="entry name" value="AAT_like"/>
    <property type="match status" value="1"/>
</dbReference>
<dbReference type="Pfam" id="PF00155">
    <property type="entry name" value="Aminotran_1_2"/>
    <property type="match status" value="1"/>
</dbReference>
<organism evidence="4 5">
    <name type="scientific">Oryzihumus leptocrescens</name>
    <dbReference type="NCBI Taxonomy" id="297536"/>
    <lineage>
        <taxon>Bacteria</taxon>
        <taxon>Bacillati</taxon>
        <taxon>Actinomycetota</taxon>
        <taxon>Actinomycetes</taxon>
        <taxon>Micrococcales</taxon>
        <taxon>Intrasporangiaceae</taxon>
        <taxon>Oryzihumus</taxon>
    </lineage>
</organism>
<evidence type="ECO:0000259" key="3">
    <source>
        <dbReference type="Pfam" id="PF00155"/>
    </source>
</evidence>
<reference evidence="4 5" key="1">
    <citation type="submission" date="2019-06" db="EMBL/GenBank/DDBJ databases">
        <title>Sequencing the genomes of 1000 actinobacteria strains.</title>
        <authorList>
            <person name="Klenk H.-P."/>
        </authorList>
    </citation>
    <scope>NUCLEOTIDE SEQUENCE [LARGE SCALE GENOMIC DNA]</scope>
    <source>
        <strain evidence="4 5">DSM 18082</strain>
    </source>
</reference>
<dbReference type="InterPro" id="IPR015421">
    <property type="entry name" value="PyrdxlP-dep_Trfase_major"/>
</dbReference>
<dbReference type="Proteomes" id="UP000319514">
    <property type="component" value="Unassembled WGS sequence"/>
</dbReference>
<dbReference type="SUPFAM" id="SSF53383">
    <property type="entry name" value="PLP-dependent transferases"/>
    <property type="match status" value="1"/>
</dbReference>
<gene>
    <name evidence="4" type="ORF">FB474_1567</name>
</gene>
<evidence type="ECO:0000313" key="5">
    <source>
        <dbReference type="Proteomes" id="UP000319514"/>
    </source>
</evidence>
<comment type="caution">
    <text evidence="4">The sequence shown here is derived from an EMBL/GenBank/DDBJ whole genome shotgun (WGS) entry which is preliminary data.</text>
</comment>
<dbReference type="Gene3D" id="3.40.640.10">
    <property type="entry name" value="Type I PLP-dependent aspartate aminotransferase-like (Major domain)"/>
    <property type="match status" value="1"/>
</dbReference>
<dbReference type="EMBL" id="VFOQ01000001">
    <property type="protein sequence ID" value="TQL60184.1"/>
    <property type="molecule type" value="Genomic_DNA"/>
</dbReference>
<feature type="domain" description="Aminotransferase class I/classII large" evidence="3">
    <location>
        <begin position="52"/>
        <end position="334"/>
    </location>
</feature>
<evidence type="ECO:0000256" key="2">
    <source>
        <dbReference type="ARBA" id="ARBA00022898"/>
    </source>
</evidence>
<dbReference type="PANTHER" id="PTHR42885">
    <property type="entry name" value="HISTIDINOL-PHOSPHATE AMINOTRANSFERASE-RELATED"/>
    <property type="match status" value="1"/>
</dbReference>
<dbReference type="InterPro" id="IPR015422">
    <property type="entry name" value="PyrdxlP-dep_Trfase_small"/>
</dbReference>
<evidence type="ECO:0000256" key="1">
    <source>
        <dbReference type="ARBA" id="ARBA00001933"/>
    </source>
</evidence>
<dbReference type="GO" id="GO:0008483">
    <property type="term" value="F:transaminase activity"/>
    <property type="evidence" value="ECO:0007669"/>
    <property type="project" value="UniProtKB-KW"/>
</dbReference>
<keyword evidence="4" id="KW-0032">Aminotransferase</keyword>
<keyword evidence="2" id="KW-0663">Pyridoxal phosphate</keyword>
<proteinExistence type="predicted"/>
<keyword evidence="5" id="KW-1185">Reference proteome</keyword>
<dbReference type="Gene3D" id="3.90.1150.10">
    <property type="entry name" value="Aspartate Aminotransferase, domain 1"/>
    <property type="match status" value="1"/>
</dbReference>
<dbReference type="AlphaFoldDB" id="A0A542ZIL5"/>
<name>A0A542ZIL5_9MICO</name>
<dbReference type="GO" id="GO:0030170">
    <property type="term" value="F:pyridoxal phosphate binding"/>
    <property type="evidence" value="ECO:0007669"/>
    <property type="project" value="InterPro"/>
</dbReference>
<keyword evidence="4" id="KW-0808">Transferase</keyword>
<dbReference type="RefSeq" id="WP_246092392.1">
    <property type="nucleotide sequence ID" value="NZ_BAAAKX010000021.1"/>
</dbReference>
<sequence>MPEVDLRHHGDREIGDGLVDLAVNVQVPKPPPWLLDVLIAALAQAGGYPDQAAAVAAAARAHGCDPASVLLTNGAAEAFTLLARLPWRRPLVVHPQFTEPEAALRAAGHCVQRLVLSGDTGFRLDPDAVDPTADLVIVGNPTNPTSRLHPAEALAAMLRPGRLVVVDEAFMDVTDQRQSLAGLAPTTQGLLVVRSLTKTFGLAGVRAGHLLGEPALVARLAAYQPHWSVNALALAATVACLGPEGEAHRRAVTDGLPPRLSHLTRALLAAGLDVVAEPAGPFVLARHDRADVLRERLRHLGFALRRGDTFPGLGPQWLRVAARDEATTDALSHALPTALQELP</sequence>